<dbReference type="AlphaFoldDB" id="A0A0P4YKU5"/>
<evidence type="ECO:0000313" key="2">
    <source>
        <dbReference type="EMBL" id="JAI96967.1"/>
    </source>
</evidence>
<name>A0A0P4YKU5_9CRUS</name>
<reference evidence="2" key="1">
    <citation type="submission" date="2015-10" db="EMBL/GenBank/DDBJ databases">
        <title>Daphnia magna gene sets from two clonal populations assembled and annotated with EvidentialGene.</title>
        <authorList>
            <person name="Gilbert D."/>
            <person name="Podicheti R."/>
            <person name="Orsini L."/>
            <person name="Colbourne J."/>
            <person name="Pfrender M."/>
        </authorList>
    </citation>
    <scope>NUCLEOTIDE SEQUENCE</scope>
</reference>
<proteinExistence type="predicted"/>
<evidence type="ECO:0000313" key="3">
    <source>
        <dbReference type="EMBL" id="JAN76419.1"/>
    </source>
</evidence>
<accession>A0A0P4YKU5</accession>
<dbReference type="EMBL" id="GDIP01226434">
    <property type="protein sequence ID" value="JAI96967.1"/>
    <property type="molecule type" value="Transcribed_RNA"/>
</dbReference>
<feature type="compositionally biased region" description="Basic and acidic residues" evidence="1">
    <location>
        <begin position="1"/>
        <end position="15"/>
    </location>
</feature>
<sequence>MDWLNRKDISEEGRNESLPGVGEGTRSGIRRISMCLLYVSHQWVKMKTSLLFCSILRVVQAQLDPASKF</sequence>
<organism evidence="2">
    <name type="scientific">Daphnia magna</name>
    <dbReference type="NCBI Taxonomy" id="35525"/>
    <lineage>
        <taxon>Eukaryota</taxon>
        <taxon>Metazoa</taxon>
        <taxon>Ecdysozoa</taxon>
        <taxon>Arthropoda</taxon>
        <taxon>Crustacea</taxon>
        <taxon>Branchiopoda</taxon>
        <taxon>Diplostraca</taxon>
        <taxon>Cladocera</taxon>
        <taxon>Anomopoda</taxon>
        <taxon>Daphniidae</taxon>
        <taxon>Daphnia</taxon>
    </lineage>
</organism>
<dbReference type="EMBL" id="GDIQ01018318">
    <property type="protein sequence ID" value="JAN76419.1"/>
    <property type="molecule type" value="Transcribed_RNA"/>
</dbReference>
<evidence type="ECO:0000256" key="1">
    <source>
        <dbReference type="SAM" id="MobiDB-lite"/>
    </source>
</evidence>
<reference evidence="3" key="2">
    <citation type="submission" date="2015-10" db="EMBL/GenBank/DDBJ databases">
        <title>EvidentialGene: Evidence-directed Construction of Complete mRNA Transcriptomes without Genomes.</title>
        <authorList>
            <person name="Gilbert D.G."/>
        </authorList>
    </citation>
    <scope>NUCLEOTIDE SEQUENCE</scope>
</reference>
<reference evidence="2" key="3">
    <citation type="submission" date="2015-10" db="EMBL/GenBank/DDBJ databases">
        <authorList>
            <person name="Gilbert D.G."/>
        </authorList>
    </citation>
    <scope>NUCLEOTIDE SEQUENCE</scope>
</reference>
<feature type="region of interest" description="Disordered" evidence="1">
    <location>
        <begin position="1"/>
        <end position="24"/>
    </location>
</feature>
<protein>
    <submittedName>
        <fullName evidence="2">Uncharacterized protein</fullName>
    </submittedName>
</protein>